<evidence type="ECO:0000256" key="4">
    <source>
        <dbReference type="ARBA" id="ARBA00022475"/>
    </source>
</evidence>
<evidence type="ECO:0000256" key="11">
    <source>
        <dbReference type="ARBA" id="ARBA00023136"/>
    </source>
</evidence>
<dbReference type="PANTHER" id="PTHR12418:SF19">
    <property type="entry name" value="ACYL-COENZYME A THIOESTERASE THEM4"/>
    <property type="match status" value="1"/>
</dbReference>
<evidence type="ECO:0000256" key="7">
    <source>
        <dbReference type="ARBA" id="ARBA00022801"/>
    </source>
</evidence>
<organism evidence="25 26">
    <name type="scientific">Arthrobacter hankyongi</name>
    <dbReference type="NCBI Taxonomy" id="2904801"/>
    <lineage>
        <taxon>Bacteria</taxon>
        <taxon>Bacillati</taxon>
        <taxon>Actinomycetota</taxon>
        <taxon>Actinomycetes</taxon>
        <taxon>Micrococcales</taxon>
        <taxon>Micrococcaceae</taxon>
        <taxon>Arthrobacter</taxon>
    </lineage>
</organism>
<evidence type="ECO:0000256" key="14">
    <source>
        <dbReference type="ARBA" id="ARBA00037002"/>
    </source>
</evidence>
<evidence type="ECO:0000256" key="9">
    <source>
        <dbReference type="ARBA" id="ARBA00022946"/>
    </source>
</evidence>
<evidence type="ECO:0000256" key="12">
    <source>
        <dbReference type="ARBA" id="ARBA00023273"/>
    </source>
</evidence>
<dbReference type="InterPro" id="IPR029069">
    <property type="entry name" value="HotDog_dom_sf"/>
</dbReference>
<feature type="domain" description="Thioesterase" evidence="24">
    <location>
        <begin position="122"/>
        <end position="184"/>
    </location>
</feature>
<keyword evidence="10" id="KW-0443">Lipid metabolism</keyword>
<evidence type="ECO:0000256" key="19">
    <source>
        <dbReference type="ARBA" id="ARBA00047588"/>
    </source>
</evidence>
<sequence>MGTEAVGTLAYDAPAAKVDRRRLIEQLGDAVRGLVAATCAAEAPPEELERAIAGTRQLAEGLRGFARPLGTASSSEDPLLPHLYPAGHGAGNPVAPPVHVEATEEGVRSRITLGRQYEGPRGRTHGGISALLLDEVLAYASTSAGRGGFTAYLNTSYHQAVPIQVPLEIRARIDAEDGRKTTVKGFIALESDPEVPLVSATALFVIPRADYEGNQK</sequence>
<evidence type="ECO:0000256" key="17">
    <source>
        <dbReference type="ARBA" id="ARBA00040123"/>
    </source>
</evidence>
<dbReference type="Gene3D" id="3.10.129.10">
    <property type="entry name" value="Hotdog Thioesterase"/>
    <property type="match status" value="1"/>
</dbReference>
<gene>
    <name evidence="25" type="ORF">LVY72_04775</name>
</gene>
<evidence type="ECO:0000256" key="3">
    <source>
        <dbReference type="ARBA" id="ARBA00004632"/>
    </source>
</evidence>
<comment type="catalytic activity">
    <reaction evidence="23">
        <text>tetradecanoyl-CoA + H2O = tetradecanoate + CoA + H(+)</text>
        <dbReference type="Rhea" id="RHEA:40119"/>
        <dbReference type="ChEBI" id="CHEBI:15377"/>
        <dbReference type="ChEBI" id="CHEBI:15378"/>
        <dbReference type="ChEBI" id="CHEBI:30807"/>
        <dbReference type="ChEBI" id="CHEBI:57287"/>
        <dbReference type="ChEBI" id="CHEBI:57385"/>
    </reaction>
    <physiologicalReaction direction="left-to-right" evidence="23">
        <dbReference type="Rhea" id="RHEA:40120"/>
    </physiologicalReaction>
</comment>
<evidence type="ECO:0000313" key="26">
    <source>
        <dbReference type="Proteomes" id="UP001165368"/>
    </source>
</evidence>
<dbReference type="EMBL" id="JAKLTQ010000002">
    <property type="protein sequence ID" value="MCG2621226.1"/>
    <property type="molecule type" value="Genomic_DNA"/>
</dbReference>
<evidence type="ECO:0000313" key="25">
    <source>
        <dbReference type="EMBL" id="MCG2621226.1"/>
    </source>
</evidence>
<evidence type="ECO:0000256" key="6">
    <source>
        <dbReference type="ARBA" id="ARBA00022703"/>
    </source>
</evidence>
<keyword evidence="11" id="KW-0472">Membrane</keyword>
<comment type="catalytic activity">
    <reaction evidence="19">
        <text>octanoyl-CoA + H2O = octanoate + CoA + H(+)</text>
        <dbReference type="Rhea" id="RHEA:30143"/>
        <dbReference type="ChEBI" id="CHEBI:15377"/>
        <dbReference type="ChEBI" id="CHEBI:15378"/>
        <dbReference type="ChEBI" id="CHEBI:25646"/>
        <dbReference type="ChEBI" id="CHEBI:57287"/>
        <dbReference type="ChEBI" id="CHEBI:57386"/>
    </reaction>
    <physiologicalReaction direction="left-to-right" evidence="19">
        <dbReference type="Rhea" id="RHEA:30144"/>
    </physiologicalReaction>
</comment>
<dbReference type="SUPFAM" id="SSF54637">
    <property type="entry name" value="Thioesterase/thiol ester dehydrase-isomerase"/>
    <property type="match status" value="1"/>
</dbReference>
<dbReference type="InterPro" id="IPR052365">
    <property type="entry name" value="THEM4/THEM5_acyl-CoA_thioest"/>
</dbReference>
<comment type="subcellular location">
    <subcellularLocation>
        <location evidence="3">Cell projection</location>
        <location evidence="3">Ruffle membrane</location>
    </subcellularLocation>
    <subcellularLocation>
        <location evidence="2">Cytoplasm</location>
    </subcellularLocation>
    <subcellularLocation>
        <location evidence="1">Membrane</location>
        <topology evidence="1">Peripheral membrane protein</topology>
    </subcellularLocation>
</comment>
<evidence type="ECO:0000256" key="8">
    <source>
        <dbReference type="ARBA" id="ARBA00022832"/>
    </source>
</evidence>
<name>A0ABS9L3H1_9MICC</name>
<protein>
    <recommendedName>
        <fullName evidence="17">Acyl-coenzyme A thioesterase THEM4</fullName>
        <ecNumber evidence="16">3.1.2.2</ecNumber>
    </recommendedName>
    <alternativeName>
        <fullName evidence="18">Thioesterase superfamily member 4</fullName>
    </alternativeName>
</protein>
<evidence type="ECO:0000256" key="1">
    <source>
        <dbReference type="ARBA" id="ARBA00004170"/>
    </source>
</evidence>
<comment type="catalytic activity">
    <reaction evidence="20">
        <text>hexadecanoyl-CoA + H2O = hexadecanoate + CoA + H(+)</text>
        <dbReference type="Rhea" id="RHEA:16645"/>
        <dbReference type="ChEBI" id="CHEBI:7896"/>
        <dbReference type="ChEBI" id="CHEBI:15377"/>
        <dbReference type="ChEBI" id="CHEBI:15378"/>
        <dbReference type="ChEBI" id="CHEBI:57287"/>
        <dbReference type="ChEBI" id="CHEBI:57379"/>
        <dbReference type="EC" id="3.1.2.2"/>
    </reaction>
    <physiologicalReaction direction="left-to-right" evidence="20">
        <dbReference type="Rhea" id="RHEA:16646"/>
    </physiologicalReaction>
</comment>
<keyword evidence="12" id="KW-0966">Cell projection</keyword>
<comment type="catalytic activity">
    <reaction evidence="13">
        <text>(5Z,8Z,11Z,14Z)-eicosatetraenoyl-CoA + H2O = (5Z,8Z,11Z,14Z)-eicosatetraenoate + CoA + H(+)</text>
        <dbReference type="Rhea" id="RHEA:40151"/>
        <dbReference type="ChEBI" id="CHEBI:15377"/>
        <dbReference type="ChEBI" id="CHEBI:15378"/>
        <dbReference type="ChEBI" id="CHEBI:32395"/>
        <dbReference type="ChEBI" id="CHEBI:57287"/>
        <dbReference type="ChEBI" id="CHEBI:57368"/>
    </reaction>
    <physiologicalReaction direction="left-to-right" evidence="13">
        <dbReference type="Rhea" id="RHEA:40152"/>
    </physiologicalReaction>
</comment>
<dbReference type="CDD" id="cd03443">
    <property type="entry name" value="PaaI_thioesterase"/>
    <property type="match status" value="1"/>
</dbReference>
<reference evidence="25" key="1">
    <citation type="submission" date="2022-01" db="EMBL/GenBank/DDBJ databases">
        <authorList>
            <person name="Jo J.-H."/>
            <person name="Im W.-T."/>
        </authorList>
    </citation>
    <scope>NUCLEOTIDE SEQUENCE</scope>
    <source>
        <strain evidence="25">I2-34</strain>
    </source>
</reference>
<evidence type="ECO:0000256" key="18">
    <source>
        <dbReference type="ARBA" id="ARBA00043210"/>
    </source>
</evidence>
<comment type="catalytic activity">
    <reaction evidence="21">
        <text>decanoyl-CoA + H2O = decanoate + CoA + H(+)</text>
        <dbReference type="Rhea" id="RHEA:40059"/>
        <dbReference type="ChEBI" id="CHEBI:15377"/>
        <dbReference type="ChEBI" id="CHEBI:15378"/>
        <dbReference type="ChEBI" id="CHEBI:27689"/>
        <dbReference type="ChEBI" id="CHEBI:57287"/>
        <dbReference type="ChEBI" id="CHEBI:61430"/>
    </reaction>
    <physiologicalReaction direction="left-to-right" evidence="21">
        <dbReference type="Rhea" id="RHEA:40060"/>
    </physiologicalReaction>
</comment>
<keyword evidence="6" id="KW-0053">Apoptosis</keyword>
<dbReference type="Proteomes" id="UP001165368">
    <property type="component" value="Unassembled WGS sequence"/>
</dbReference>
<dbReference type="RefSeq" id="WP_237818332.1">
    <property type="nucleotide sequence ID" value="NZ_JAKLTQ010000002.1"/>
</dbReference>
<evidence type="ECO:0000256" key="2">
    <source>
        <dbReference type="ARBA" id="ARBA00004496"/>
    </source>
</evidence>
<keyword evidence="7" id="KW-0378">Hydrolase</keyword>
<evidence type="ECO:0000256" key="23">
    <source>
        <dbReference type="ARBA" id="ARBA00048180"/>
    </source>
</evidence>
<evidence type="ECO:0000256" key="20">
    <source>
        <dbReference type="ARBA" id="ARBA00047734"/>
    </source>
</evidence>
<evidence type="ECO:0000256" key="21">
    <source>
        <dbReference type="ARBA" id="ARBA00047969"/>
    </source>
</evidence>
<keyword evidence="5" id="KW-0963">Cytoplasm</keyword>
<comment type="similarity">
    <text evidence="15">Belongs to the THEM4/THEM5 thioesterase family.</text>
</comment>
<evidence type="ECO:0000256" key="13">
    <source>
        <dbReference type="ARBA" id="ARBA00035852"/>
    </source>
</evidence>
<dbReference type="EC" id="3.1.2.2" evidence="16"/>
<evidence type="ECO:0000259" key="24">
    <source>
        <dbReference type="Pfam" id="PF03061"/>
    </source>
</evidence>
<accession>A0ABS9L3H1</accession>
<keyword evidence="26" id="KW-1185">Reference proteome</keyword>
<evidence type="ECO:0000256" key="22">
    <source>
        <dbReference type="ARBA" id="ARBA00048074"/>
    </source>
</evidence>
<comment type="catalytic activity">
    <reaction evidence="14">
        <text>(9Z)-octadecenoyl-CoA + H2O = (9Z)-octadecenoate + CoA + H(+)</text>
        <dbReference type="Rhea" id="RHEA:40139"/>
        <dbReference type="ChEBI" id="CHEBI:15377"/>
        <dbReference type="ChEBI" id="CHEBI:15378"/>
        <dbReference type="ChEBI" id="CHEBI:30823"/>
        <dbReference type="ChEBI" id="CHEBI:57287"/>
        <dbReference type="ChEBI" id="CHEBI:57387"/>
    </reaction>
    <physiologicalReaction direction="left-to-right" evidence="14">
        <dbReference type="Rhea" id="RHEA:40140"/>
    </physiologicalReaction>
</comment>
<keyword evidence="8" id="KW-0276">Fatty acid metabolism</keyword>
<evidence type="ECO:0000256" key="15">
    <source>
        <dbReference type="ARBA" id="ARBA00038456"/>
    </source>
</evidence>
<evidence type="ECO:0000256" key="16">
    <source>
        <dbReference type="ARBA" id="ARBA00038848"/>
    </source>
</evidence>
<dbReference type="PANTHER" id="PTHR12418">
    <property type="entry name" value="ACYL-COENZYME A THIOESTERASE THEM4"/>
    <property type="match status" value="1"/>
</dbReference>
<comment type="caution">
    <text evidence="25">The sequence shown here is derived from an EMBL/GenBank/DDBJ whole genome shotgun (WGS) entry which is preliminary data.</text>
</comment>
<keyword evidence="9" id="KW-0809">Transit peptide</keyword>
<keyword evidence="4" id="KW-1003">Cell membrane</keyword>
<evidence type="ECO:0000256" key="5">
    <source>
        <dbReference type="ARBA" id="ARBA00022490"/>
    </source>
</evidence>
<evidence type="ECO:0000256" key="10">
    <source>
        <dbReference type="ARBA" id="ARBA00023098"/>
    </source>
</evidence>
<dbReference type="Pfam" id="PF03061">
    <property type="entry name" value="4HBT"/>
    <property type="match status" value="1"/>
</dbReference>
<comment type="catalytic activity">
    <reaction evidence="22">
        <text>dodecanoyl-CoA + H2O = dodecanoate + CoA + H(+)</text>
        <dbReference type="Rhea" id="RHEA:30135"/>
        <dbReference type="ChEBI" id="CHEBI:15377"/>
        <dbReference type="ChEBI" id="CHEBI:15378"/>
        <dbReference type="ChEBI" id="CHEBI:18262"/>
        <dbReference type="ChEBI" id="CHEBI:57287"/>
        <dbReference type="ChEBI" id="CHEBI:57375"/>
    </reaction>
    <physiologicalReaction direction="left-to-right" evidence="22">
        <dbReference type="Rhea" id="RHEA:30136"/>
    </physiologicalReaction>
</comment>
<dbReference type="InterPro" id="IPR006683">
    <property type="entry name" value="Thioestr_dom"/>
</dbReference>
<proteinExistence type="inferred from homology"/>